<evidence type="ECO:0000313" key="1">
    <source>
        <dbReference type="Proteomes" id="UP000887581"/>
    </source>
</evidence>
<dbReference type="AlphaFoldDB" id="A0A915PK03"/>
<organism evidence="1 2">
    <name type="scientific">Setaria digitata</name>
    <dbReference type="NCBI Taxonomy" id="48799"/>
    <lineage>
        <taxon>Eukaryota</taxon>
        <taxon>Metazoa</taxon>
        <taxon>Ecdysozoa</taxon>
        <taxon>Nematoda</taxon>
        <taxon>Chromadorea</taxon>
        <taxon>Rhabditida</taxon>
        <taxon>Spirurina</taxon>
        <taxon>Spiruromorpha</taxon>
        <taxon>Filarioidea</taxon>
        <taxon>Setariidae</taxon>
        <taxon>Setaria</taxon>
    </lineage>
</organism>
<dbReference type="Proteomes" id="UP000887581">
    <property type="component" value="Unplaced"/>
</dbReference>
<proteinExistence type="predicted"/>
<evidence type="ECO:0000313" key="2">
    <source>
        <dbReference type="WBParaSite" id="sdigi.contig1111.g10189.t1"/>
    </source>
</evidence>
<name>A0A915PK03_9BILA</name>
<reference evidence="2" key="1">
    <citation type="submission" date="2022-11" db="UniProtKB">
        <authorList>
            <consortium name="WormBaseParasite"/>
        </authorList>
    </citation>
    <scope>IDENTIFICATION</scope>
</reference>
<sequence>MYLKVTHLDIKYERITMLSLALKFEFCSSLRHDHSFHSSPDGTLTTLDPQKIGQRRSGFDFAVVNGKEGNIGALVLPGQTVDGLESFGLFGRNFHEINLCFNWLYSRRTRSLTTTASSQPKFYDFEESLNEAERAEWMVSLEVNDGECESISTCLGNIGGRRMEEHLAPQGNLNMENSPSREDDQVSSCPIGRTSVLVVPGKEDCKDRWTLTTSVPAADQPEVEKDGFRRLHCREVMNETKPVSLQVDDKKEMLGYQWLAGTNGGVVLKIHRDVVVPSARTDGSRDRGSASKDERMLESSCKLSRYRSFLPGIFRHFSGTAEKGAGQPQAGALFVAKTSFFTGVAAAVEFCLRLLLRGMYEQTQLCDVKKEASLSS</sequence>
<accession>A0A915PK03</accession>
<protein>
    <submittedName>
        <fullName evidence="2">Uncharacterized protein</fullName>
    </submittedName>
</protein>
<keyword evidence="1" id="KW-1185">Reference proteome</keyword>
<dbReference type="WBParaSite" id="sdigi.contig1111.g10189.t1">
    <property type="protein sequence ID" value="sdigi.contig1111.g10189.t1"/>
    <property type="gene ID" value="sdigi.contig1111.g10189"/>
</dbReference>